<dbReference type="VEuPathDB" id="FungiDB:ASPZODRAFT_128920"/>
<keyword evidence="3 8" id="KW-0479">Metal-binding</keyword>
<dbReference type="OrthoDB" id="543511at2759"/>
<evidence type="ECO:0000256" key="3">
    <source>
        <dbReference type="ARBA" id="ARBA00022723"/>
    </source>
</evidence>
<dbReference type="Pfam" id="PF05995">
    <property type="entry name" value="CDO_I"/>
    <property type="match status" value="1"/>
</dbReference>
<proteinExistence type="inferred from homology"/>
<keyword evidence="5 9" id="KW-0560">Oxidoreductase</keyword>
<organism evidence="10 11">
    <name type="scientific">Penicilliopsis zonata CBS 506.65</name>
    <dbReference type="NCBI Taxonomy" id="1073090"/>
    <lineage>
        <taxon>Eukaryota</taxon>
        <taxon>Fungi</taxon>
        <taxon>Dikarya</taxon>
        <taxon>Ascomycota</taxon>
        <taxon>Pezizomycotina</taxon>
        <taxon>Eurotiomycetes</taxon>
        <taxon>Eurotiomycetidae</taxon>
        <taxon>Eurotiales</taxon>
        <taxon>Aspergillaceae</taxon>
        <taxon>Penicilliopsis</taxon>
    </lineage>
</organism>
<dbReference type="STRING" id="1073090.A0A1L9SSX9"/>
<evidence type="ECO:0000256" key="2">
    <source>
        <dbReference type="ARBA" id="ARBA00013133"/>
    </source>
</evidence>
<evidence type="ECO:0000256" key="7">
    <source>
        <dbReference type="PIRSR" id="PIRSR610300-50"/>
    </source>
</evidence>
<feature type="binding site" evidence="8">
    <location>
        <position position="109"/>
    </location>
    <ligand>
        <name>Fe cation</name>
        <dbReference type="ChEBI" id="CHEBI:24875"/>
        <note>catalytic</note>
    </ligand>
</feature>
<evidence type="ECO:0000256" key="6">
    <source>
        <dbReference type="ARBA" id="ARBA00023004"/>
    </source>
</evidence>
<evidence type="ECO:0000256" key="8">
    <source>
        <dbReference type="PIRSR" id="PIRSR610300-51"/>
    </source>
</evidence>
<comment type="cofactor">
    <cofactor evidence="9">
        <name>Fe cation</name>
        <dbReference type="ChEBI" id="CHEBI:24875"/>
    </cofactor>
    <text evidence="9">Binds 1 Fe cation per subunit.</text>
</comment>
<evidence type="ECO:0000256" key="4">
    <source>
        <dbReference type="ARBA" id="ARBA00022964"/>
    </source>
</evidence>
<dbReference type="CDD" id="cd10548">
    <property type="entry name" value="cupin_CDO"/>
    <property type="match status" value="1"/>
</dbReference>
<dbReference type="EMBL" id="KV878337">
    <property type="protein sequence ID" value="OJJ50299.1"/>
    <property type="molecule type" value="Genomic_DNA"/>
</dbReference>
<dbReference type="PANTHER" id="PTHR12918">
    <property type="entry name" value="CYSTEINE DIOXYGENASE"/>
    <property type="match status" value="1"/>
</dbReference>
<dbReference type="PANTHER" id="PTHR12918:SF1">
    <property type="entry name" value="CYSTEINE DIOXYGENASE TYPE 1"/>
    <property type="match status" value="1"/>
</dbReference>
<dbReference type="RefSeq" id="XP_022584809.1">
    <property type="nucleotide sequence ID" value="XM_022722152.1"/>
</dbReference>
<evidence type="ECO:0000256" key="5">
    <source>
        <dbReference type="ARBA" id="ARBA00023002"/>
    </source>
</evidence>
<dbReference type="Gene3D" id="2.60.120.10">
    <property type="entry name" value="Jelly Rolls"/>
    <property type="match status" value="1"/>
</dbReference>
<evidence type="ECO:0000256" key="1">
    <source>
        <dbReference type="ARBA" id="ARBA00006622"/>
    </source>
</evidence>
<dbReference type="Proteomes" id="UP000184188">
    <property type="component" value="Unassembled WGS sequence"/>
</dbReference>
<dbReference type="InterPro" id="IPR014710">
    <property type="entry name" value="RmlC-like_jellyroll"/>
</dbReference>
<gene>
    <name evidence="10" type="ORF">ASPZODRAFT_128920</name>
</gene>
<dbReference type="InterPro" id="IPR010300">
    <property type="entry name" value="CDO_1"/>
</dbReference>
<sequence>MTSVLLPTSTLSTLPTLPTLPTSPTTTYSFHQLVQDIKAHLGNDGIEEDPAHLISLMNRYSSDATEWMRYFHNDLSRGYTRNSIANINGRANLLLLVWNPSKGSPVHDHANAHCIMKILSGQLTETVFQAPEAGESKGPLQIKQESVRRVNETAYISDDIGLHRMWNNGQEVAVSLHLYTPPNAADYGFHIFDEETGQASHIKP</sequence>
<protein>
    <recommendedName>
        <fullName evidence="2 9">Cysteine dioxygenase</fullName>
        <ecNumber evidence="2 9">1.13.11.20</ecNumber>
    </recommendedName>
</protein>
<keyword evidence="4 9" id="KW-0223">Dioxygenase</keyword>
<evidence type="ECO:0000256" key="9">
    <source>
        <dbReference type="RuleBase" id="RU366010"/>
    </source>
</evidence>
<keyword evidence="6 8" id="KW-0408">Iron</keyword>
<dbReference type="GO" id="GO:0008198">
    <property type="term" value="F:ferrous iron binding"/>
    <property type="evidence" value="ECO:0007669"/>
    <property type="project" value="TreeGrafter"/>
</dbReference>
<keyword evidence="7" id="KW-0883">Thioether bond</keyword>
<evidence type="ECO:0000313" key="11">
    <source>
        <dbReference type="Proteomes" id="UP000184188"/>
    </source>
</evidence>
<dbReference type="GO" id="GO:0017172">
    <property type="term" value="F:cysteine dioxygenase activity"/>
    <property type="evidence" value="ECO:0007669"/>
    <property type="project" value="UniProtKB-UniRule"/>
</dbReference>
<accession>A0A1L9SSX9</accession>
<dbReference type="EC" id="1.13.11.20" evidence="2 9"/>
<evidence type="ECO:0000313" key="10">
    <source>
        <dbReference type="EMBL" id="OJJ50299.1"/>
    </source>
</evidence>
<keyword evidence="11" id="KW-1185">Reference proteome</keyword>
<dbReference type="GO" id="GO:0019448">
    <property type="term" value="P:L-cysteine catabolic process"/>
    <property type="evidence" value="ECO:0007669"/>
    <property type="project" value="TreeGrafter"/>
</dbReference>
<reference evidence="11" key="1">
    <citation type="journal article" date="2017" name="Genome Biol.">
        <title>Comparative genomics reveals high biological diversity and specific adaptations in the industrially and medically important fungal genus Aspergillus.</title>
        <authorList>
            <person name="de Vries R.P."/>
            <person name="Riley R."/>
            <person name="Wiebenga A."/>
            <person name="Aguilar-Osorio G."/>
            <person name="Amillis S."/>
            <person name="Uchima C.A."/>
            <person name="Anderluh G."/>
            <person name="Asadollahi M."/>
            <person name="Askin M."/>
            <person name="Barry K."/>
            <person name="Battaglia E."/>
            <person name="Bayram O."/>
            <person name="Benocci T."/>
            <person name="Braus-Stromeyer S.A."/>
            <person name="Caldana C."/>
            <person name="Canovas D."/>
            <person name="Cerqueira G.C."/>
            <person name="Chen F."/>
            <person name="Chen W."/>
            <person name="Choi C."/>
            <person name="Clum A."/>
            <person name="Dos Santos R.A."/>
            <person name="Damasio A.R."/>
            <person name="Diallinas G."/>
            <person name="Emri T."/>
            <person name="Fekete E."/>
            <person name="Flipphi M."/>
            <person name="Freyberg S."/>
            <person name="Gallo A."/>
            <person name="Gournas C."/>
            <person name="Habgood R."/>
            <person name="Hainaut M."/>
            <person name="Harispe M.L."/>
            <person name="Henrissat B."/>
            <person name="Hilden K.S."/>
            <person name="Hope R."/>
            <person name="Hossain A."/>
            <person name="Karabika E."/>
            <person name="Karaffa L."/>
            <person name="Karanyi Z."/>
            <person name="Krasevec N."/>
            <person name="Kuo A."/>
            <person name="Kusch H."/>
            <person name="LaButti K."/>
            <person name="Lagendijk E.L."/>
            <person name="Lapidus A."/>
            <person name="Levasseur A."/>
            <person name="Lindquist E."/>
            <person name="Lipzen A."/>
            <person name="Logrieco A.F."/>
            <person name="MacCabe A."/>
            <person name="Maekelae M.R."/>
            <person name="Malavazi I."/>
            <person name="Melin P."/>
            <person name="Meyer V."/>
            <person name="Mielnichuk N."/>
            <person name="Miskei M."/>
            <person name="Molnar A.P."/>
            <person name="Mule G."/>
            <person name="Ngan C.Y."/>
            <person name="Orejas M."/>
            <person name="Orosz E."/>
            <person name="Ouedraogo J.P."/>
            <person name="Overkamp K.M."/>
            <person name="Park H.-S."/>
            <person name="Perrone G."/>
            <person name="Piumi F."/>
            <person name="Punt P.J."/>
            <person name="Ram A.F."/>
            <person name="Ramon A."/>
            <person name="Rauscher S."/>
            <person name="Record E."/>
            <person name="Riano-Pachon D.M."/>
            <person name="Robert V."/>
            <person name="Roehrig J."/>
            <person name="Ruller R."/>
            <person name="Salamov A."/>
            <person name="Salih N.S."/>
            <person name="Samson R.A."/>
            <person name="Sandor E."/>
            <person name="Sanguinetti M."/>
            <person name="Schuetze T."/>
            <person name="Sepcic K."/>
            <person name="Shelest E."/>
            <person name="Sherlock G."/>
            <person name="Sophianopoulou V."/>
            <person name="Squina F.M."/>
            <person name="Sun H."/>
            <person name="Susca A."/>
            <person name="Todd R.B."/>
            <person name="Tsang A."/>
            <person name="Unkles S.E."/>
            <person name="van de Wiele N."/>
            <person name="van Rossen-Uffink D."/>
            <person name="Oliveira J.V."/>
            <person name="Vesth T.C."/>
            <person name="Visser J."/>
            <person name="Yu J.-H."/>
            <person name="Zhou M."/>
            <person name="Andersen M.R."/>
            <person name="Archer D.B."/>
            <person name="Baker S.E."/>
            <person name="Benoit I."/>
            <person name="Brakhage A.A."/>
            <person name="Braus G.H."/>
            <person name="Fischer R."/>
            <person name="Frisvad J.C."/>
            <person name="Goldman G.H."/>
            <person name="Houbraken J."/>
            <person name="Oakley B."/>
            <person name="Pocsi I."/>
            <person name="Scazzocchio C."/>
            <person name="Seiboth B."/>
            <person name="vanKuyk P.A."/>
            <person name="Wortman J."/>
            <person name="Dyer P.S."/>
            <person name="Grigoriev I.V."/>
        </authorList>
    </citation>
    <scope>NUCLEOTIDE SEQUENCE [LARGE SCALE GENOMIC DNA]</scope>
    <source>
        <strain evidence="11">CBS 506.65</strain>
    </source>
</reference>
<dbReference type="SUPFAM" id="SSF51182">
    <property type="entry name" value="RmlC-like cupins"/>
    <property type="match status" value="1"/>
</dbReference>
<dbReference type="InterPro" id="IPR011051">
    <property type="entry name" value="RmlC_Cupin_sf"/>
</dbReference>
<feature type="binding site" evidence="8">
    <location>
        <position position="107"/>
    </location>
    <ligand>
        <name>Fe cation</name>
        <dbReference type="ChEBI" id="CHEBI:24875"/>
        <note>catalytic</note>
    </ligand>
</feature>
<dbReference type="GeneID" id="34608617"/>
<name>A0A1L9SSX9_9EURO</name>
<dbReference type="AlphaFoldDB" id="A0A1L9SSX9"/>
<comment type="similarity">
    <text evidence="1 9">Belongs to the cysteine dioxygenase family.</text>
</comment>
<comment type="catalytic activity">
    <reaction evidence="9">
        <text>L-cysteine + O2 = 3-sulfino-L-alanine + H(+)</text>
        <dbReference type="Rhea" id="RHEA:20441"/>
        <dbReference type="ChEBI" id="CHEBI:15378"/>
        <dbReference type="ChEBI" id="CHEBI:15379"/>
        <dbReference type="ChEBI" id="CHEBI:35235"/>
        <dbReference type="ChEBI" id="CHEBI:61085"/>
        <dbReference type="EC" id="1.13.11.20"/>
    </reaction>
</comment>
<feature type="cross-link" description="3'-(S-cysteinyl)-tyrosine (Cys-Tyr)" evidence="7">
    <location>
        <begin position="114"/>
        <end position="179"/>
    </location>
</feature>
<feature type="binding site" evidence="8">
    <location>
        <position position="163"/>
    </location>
    <ligand>
        <name>Fe cation</name>
        <dbReference type="ChEBI" id="CHEBI:24875"/>
        <note>catalytic</note>
    </ligand>
</feature>